<dbReference type="InParanoid" id="A0A482XL45"/>
<dbReference type="Gene3D" id="3.40.50.980">
    <property type="match status" value="1"/>
</dbReference>
<dbReference type="PANTHER" id="PTHR24096:SF422">
    <property type="entry name" value="BCDNA.GH02901"/>
    <property type="match status" value="1"/>
</dbReference>
<dbReference type="Gene3D" id="3.30.300.30">
    <property type="match status" value="1"/>
</dbReference>
<comment type="caution">
    <text evidence="5">The sequence shown here is derived from an EMBL/GenBank/DDBJ whole genome shotgun (WGS) entry which is preliminary data.</text>
</comment>
<dbReference type="STRING" id="195883.A0A482XL45"/>
<protein>
    <recommendedName>
        <fullName evidence="7">AMP-dependent synthetase/ligase domain-containing protein</fullName>
    </recommendedName>
</protein>
<dbReference type="SUPFAM" id="SSF56801">
    <property type="entry name" value="Acetyl-CoA synthetase-like"/>
    <property type="match status" value="1"/>
</dbReference>
<keyword evidence="2" id="KW-0576">Peroxisome</keyword>
<evidence type="ECO:0000256" key="1">
    <source>
        <dbReference type="ARBA" id="ARBA00004275"/>
    </source>
</evidence>
<dbReference type="InterPro" id="IPR042099">
    <property type="entry name" value="ANL_N_sf"/>
</dbReference>
<dbReference type="PANTHER" id="PTHR24096">
    <property type="entry name" value="LONG-CHAIN-FATTY-ACID--COA LIGASE"/>
    <property type="match status" value="1"/>
</dbReference>
<organism evidence="5 6">
    <name type="scientific">Laodelphax striatellus</name>
    <name type="common">Small brown planthopper</name>
    <name type="synonym">Delphax striatella</name>
    <dbReference type="NCBI Taxonomy" id="195883"/>
    <lineage>
        <taxon>Eukaryota</taxon>
        <taxon>Metazoa</taxon>
        <taxon>Ecdysozoa</taxon>
        <taxon>Arthropoda</taxon>
        <taxon>Hexapoda</taxon>
        <taxon>Insecta</taxon>
        <taxon>Pterygota</taxon>
        <taxon>Neoptera</taxon>
        <taxon>Paraneoptera</taxon>
        <taxon>Hemiptera</taxon>
        <taxon>Auchenorrhyncha</taxon>
        <taxon>Fulgoroidea</taxon>
        <taxon>Delphacidae</taxon>
        <taxon>Criomorphinae</taxon>
        <taxon>Laodelphax</taxon>
    </lineage>
</organism>
<dbReference type="EMBL" id="QKKF02005949">
    <property type="protein sequence ID" value="RZF46532.1"/>
    <property type="molecule type" value="Genomic_DNA"/>
</dbReference>
<dbReference type="Pfam" id="PF00501">
    <property type="entry name" value="AMP-binding"/>
    <property type="match status" value="2"/>
</dbReference>
<accession>A0A482XL45</accession>
<evidence type="ECO:0008006" key="7">
    <source>
        <dbReference type="Google" id="ProtNLM"/>
    </source>
</evidence>
<dbReference type="GO" id="GO:0016405">
    <property type="term" value="F:CoA-ligase activity"/>
    <property type="evidence" value="ECO:0007669"/>
    <property type="project" value="TreeGrafter"/>
</dbReference>
<dbReference type="Gene3D" id="3.40.50.12780">
    <property type="entry name" value="N-terminal domain of ligase-like"/>
    <property type="match status" value="1"/>
</dbReference>
<evidence type="ECO:0000313" key="5">
    <source>
        <dbReference type="EMBL" id="RZF46532.1"/>
    </source>
</evidence>
<comment type="subcellular location">
    <subcellularLocation>
        <location evidence="1">Peroxisome</location>
    </subcellularLocation>
</comment>
<feature type="domain" description="AMP-dependent synthetase/ligase" evidence="3">
    <location>
        <begin position="62"/>
        <end position="103"/>
    </location>
</feature>
<dbReference type="Pfam" id="PF13193">
    <property type="entry name" value="AMP-binding_C"/>
    <property type="match status" value="1"/>
</dbReference>
<keyword evidence="6" id="KW-1185">Reference proteome</keyword>
<dbReference type="SMR" id="A0A482XL45"/>
<dbReference type="AlphaFoldDB" id="A0A482XL45"/>
<feature type="domain" description="AMP-binding enzyme C-terminal" evidence="4">
    <location>
        <begin position="350"/>
        <end position="394"/>
    </location>
</feature>
<reference evidence="5 6" key="1">
    <citation type="journal article" date="2017" name="Gigascience">
        <title>Genome sequence of the small brown planthopper, Laodelphax striatellus.</title>
        <authorList>
            <person name="Zhu J."/>
            <person name="Jiang F."/>
            <person name="Wang X."/>
            <person name="Yang P."/>
            <person name="Bao Y."/>
            <person name="Zhao W."/>
            <person name="Wang W."/>
            <person name="Lu H."/>
            <person name="Wang Q."/>
            <person name="Cui N."/>
            <person name="Li J."/>
            <person name="Chen X."/>
            <person name="Luo L."/>
            <person name="Yu J."/>
            <person name="Kang L."/>
            <person name="Cui F."/>
        </authorList>
    </citation>
    <scope>NUCLEOTIDE SEQUENCE [LARGE SCALE GENOMIC DNA]</scope>
    <source>
        <strain evidence="5">Lst14</strain>
    </source>
</reference>
<dbReference type="Proteomes" id="UP000291343">
    <property type="component" value="Unassembled WGS sequence"/>
</dbReference>
<dbReference type="GO" id="GO:0005777">
    <property type="term" value="C:peroxisome"/>
    <property type="evidence" value="ECO:0007669"/>
    <property type="project" value="UniProtKB-SubCell"/>
</dbReference>
<name>A0A482XL45_LAOST</name>
<dbReference type="InterPro" id="IPR025110">
    <property type="entry name" value="AMP-bd_C"/>
</dbReference>
<feature type="domain" description="AMP-dependent synthetase/ligase" evidence="3">
    <location>
        <begin position="127"/>
        <end position="300"/>
    </location>
</feature>
<evidence type="ECO:0000259" key="3">
    <source>
        <dbReference type="Pfam" id="PF00501"/>
    </source>
</evidence>
<dbReference type="InterPro" id="IPR045851">
    <property type="entry name" value="AMP-bd_C_sf"/>
</dbReference>
<dbReference type="InterPro" id="IPR000873">
    <property type="entry name" value="AMP-dep_synth/lig_dom"/>
</dbReference>
<evidence type="ECO:0000313" key="6">
    <source>
        <dbReference type="Proteomes" id="UP000291343"/>
    </source>
</evidence>
<dbReference type="Gene3D" id="2.30.38.10">
    <property type="entry name" value="Luciferase, Domain 3"/>
    <property type="match status" value="1"/>
</dbReference>
<sequence>MSPEATLKINSTFRPQSLSHCKQHTLENDLNTTGVRYSSSCHPYADVPIPDSLLHGFQCGLTGRSYTFSKLRELCKKFAAALLKSGLKPGQVVALILPNTPDYPSRLWVPLRRAHCVHCHPAYTQGDLHQDVLPAILPFFHIYGFVIIMMSSLRHGGKLVTLPRFEPNSFINVLETQKSSVLYIVPPIVLFLGSHPAITEHHVKHMRIITSGAAPAGASDIERCFLKMPKSFIFMQAYGLTETSPVCLLPRNTNKNLSTVGAPTSITKAKIIDTSTGKILGPNEHGELCIYGPQVMQGYLNNPKATEETIRDGWLHTGDIGYYDDEGLFYIVDRLKELIKVKGFQVAPAELEELLRTHPKVSDVAVIGGPMQIWGSALAYVIRKEDVTEDELKTTSAIEWLHSNSWLELSSLKLFLKARQEKSCDVS</sequence>
<gene>
    <name evidence="5" type="ORF">LSTR_LSTR015865</name>
</gene>
<evidence type="ECO:0000256" key="2">
    <source>
        <dbReference type="ARBA" id="ARBA00023140"/>
    </source>
</evidence>
<dbReference type="FunCoup" id="A0A482XL45">
    <property type="interactions" value="253"/>
</dbReference>
<dbReference type="OrthoDB" id="10253869at2759"/>
<evidence type="ECO:0000259" key="4">
    <source>
        <dbReference type="Pfam" id="PF13193"/>
    </source>
</evidence>
<proteinExistence type="predicted"/>